<reference evidence="2 3" key="1">
    <citation type="submission" date="2013-03" db="EMBL/GenBank/DDBJ databases">
        <authorList>
            <person name="Fiebig A."/>
            <person name="Goeker M."/>
            <person name="Klenk H.-P.P."/>
        </authorList>
    </citation>
    <scope>NUCLEOTIDE SEQUENCE [LARGE SCALE GENOMIC DNA]</scope>
    <source>
        <strain evidence="2 3">DSM 17492</strain>
    </source>
</reference>
<organism evidence="2 3">
    <name type="scientific">Limimaricola hongkongensis DSM 17492</name>
    <dbReference type="NCBI Taxonomy" id="1122180"/>
    <lineage>
        <taxon>Bacteria</taxon>
        <taxon>Pseudomonadati</taxon>
        <taxon>Pseudomonadota</taxon>
        <taxon>Alphaproteobacteria</taxon>
        <taxon>Rhodobacterales</taxon>
        <taxon>Paracoccaceae</taxon>
        <taxon>Limimaricola</taxon>
    </lineage>
</organism>
<keyword evidence="3" id="KW-1185">Reference proteome</keyword>
<name>A0A017HB92_9RHOB</name>
<evidence type="ECO:0000256" key="1">
    <source>
        <dbReference type="SAM" id="MobiDB-lite"/>
    </source>
</evidence>
<comment type="caution">
    <text evidence="2">The sequence shown here is derived from an EMBL/GenBank/DDBJ whole genome shotgun (WGS) entry which is preliminary data.</text>
</comment>
<sequence length="51" mass="5074">MSLLAASCGSGPGSAARAAGDQGRCPLCIQRHTNVQMPPRSRGTHAALAAA</sequence>
<dbReference type="PATRIC" id="fig|1122180.6.peg.1693"/>
<dbReference type="STRING" id="1122180.Lokhon_01708"/>
<dbReference type="AlphaFoldDB" id="A0A017HB92"/>
<dbReference type="EMBL" id="APGJ01000006">
    <property type="protein sequence ID" value="EYD71641.1"/>
    <property type="molecule type" value="Genomic_DNA"/>
</dbReference>
<dbReference type="Proteomes" id="UP000025047">
    <property type="component" value="Unassembled WGS sequence"/>
</dbReference>
<evidence type="ECO:0000313" key="2">
    <source>
        <dbReference type="EMBL" id="EYD71641.1"/>
    </source>
</evidence>
<dbReference type="HOGENOM" id="CLU_3100485_0_0_5"/>
<accession>A0A017HB92</accession>
<gene>
    <name evidence="2" type="ORF">Lokhon_01708</name>
</gene>
<protein>
    <submittedName>
        <fullName evidence="2">Uncharacterized protein</fullName>
    </submittedName>
</protein>
<evidence type="ECO:0000313" key="3">
    <source>
        <dbReference type="Proteomes" id="UP000025047"/>
    </source>
</evidence>
<proteinExistence type="predicted"/>
<dbReference type="eggNOG" id="ENOG50300UV">
    <property type="taxonomic scope" value="Bacteria"/>
</dbReference>
<feature type="region of interest" description="Disordered" evidence="1">
    <location>
        <begin position="1"/>
        <end position="20"/>
    </location>
</feature>